<evidence type="ECO:0000256" key="1">
    <source>
        <dbReference type="SAM" id="Phobius"/>
    </source>
</evidence>
<gene>
    <name evidence="2" type="ORF">UX19_C0005G0010</name>
</gene>
<accession>A0A0G1Q3A3</accession>
<organism evidence="2 3">
    <name type="scientific">Candidatus Woesebacteria bacterium GW2011_GWA1_45_8</name>
    <dbReference type="NCBI Taxonomy" id="1618559"/>
    <lineage>
        <taxon>Bacteria</taxon>
        <taxon>Candidatus Woeseibacteriota</taxon>
    </lineage>
</organism>
<reference evidence="2 3" key="1">
    <citation type="journal article" date="2015" name="Nature">
        <title>rRNA introns, odd ribosomes, and small enigmatic genomes across a large radiation of phyla.</title>
        <authorList>
            <person name="Brown C.T."/>
            <person name="Hug L.A."/>
            <person name="Thomas B.C."/>
            <person name="Sharon I."/>
            <person name="Castelle C.J."/>
            <person name="Singh A."/>
            <person name="Wilkins M.J."/>
            <person name="Williams K.H."/>
            <person name="Banfield J.F."/>
        </authorList>
    </citation>
    <scope>NUCLEOTIDE SEQUENCE [LARGE SCALE GENOMIC DNA]</scope>
</reference>
<sequence>MHLAQINFSNLYRQIGQSGGTFTFSSGLTLGQLVGALLPYLFVLAGLLLLLYLLFAGFTYMSSAGDPKKMEDAKGKITGALVGFLIVFVSFWIVQIIGRAFGIQPIIDIFG</sequence>
<evidence type="ECO:0008006" key="4">
    <source>
        <dbReference type="Google" id="ProtNLM"/>
    </source>
</evidence>
<keyword evidence="1" id="KW-0472">Membrane</keyword>
<keyword evidence="1" id="KW-0812">Transmembrane</keyword>
<dbReference type="EMBL" id="LCLG01000005">
    <property type="protein sequence ID" value="KKU12178.1"/>
    <property type="molecule type" value="Genomic_DNA"/>
</dbReference>
<evidence type="ECO:0000313" key="3">
    <source>
        <dbReference type="Proteomes" id="UP000034653"/>
    </source>
</evidence>
<protein>
    <recommendedName>
        <fullName evidence="4">Integral membrane protein</fullName>
    </recommendedName>
</protein>
<dbReference type="Pfam" id="PF18895">
    <property type="entry name" value="T4SS_pilin"/>
    <property type="match status" value="1"/>
</dbReference>
<evidence type="ECO:0000313" key="2">
    <source>
        <dbReference type="EMBL" id="KKU12178.1"/>
    </source>
</evidence>
<feature type="transmembrane region" description="Helical" evidence="1">
    <location>
        <begin position="81"/>
        <end position="101"/>
    </location>
</feature>
<name>A0A0G1Q3A3_9BACT</name>
<feature type="transmembrane region" description="Helical" evidence="1">
    <location>
        <begin position="37"/>
        <end position="60"/>
    </location>
</feature>
<dbReference type="InterPro" id="IPR043993">
    <property type="entry name" value="T4SS_pilin"/>
</dbReference>
<keyword evidence="1" id="KW-1133">Transmembrane helix</keyword>
<proteinExistence type="predicted"/>
<comment type="caution">
    <text evidence="2">The sequence shown here is derived from an EMBL/GenBank/DDBJ whole genome shotgun (WGS) entry which is preliminary data.</text>
</comment>
<dbReference type="Proteomes" id="UP000034653">
    <property type="component" value="Unassembled WGS sequence"/>
</dbReference>
<dbReference type="AlphaFoldDB" id="A0A0G1Q3A3"/>